<dbReference type="Pfam" id="PF00467">
    <property type="entry name" value="KOW"/>
    <property type="match status" value="1"/>
</dbReference>
<evidence type="ECO:0000256" key="2">
    <source>
        <dbReference type="ARBA" id="ARBA00022980"/>
    </source>
</evidence>
<evidence type="ECO:0000256" key="6">
    <source>
        <dbReference type="RuleBase" id="RU003477"/>
    </source>
</evidence>
<evidence type="ECO:0000256" key="1">
    <source>
        <dbReference type="ARBA" id="ARBA00010618"/>
    </source>
</evidence>
<dbReference type="PROSITE" id="PS01108">
    <property type="entry name" value="RIBOSOMAL_L24"/>
    <property type="match status" value="1"/>
</dbReference>
<evidence type="ECO:0000313" key="8">
    <source>
        <dbReference type="EMBL" id="PIT97954.1"/>
    </source>
</evidence>
<dbReference type="NCBIfam" id="TIGR01079">
    <property type="entry name" value="rplX_bact"/>
    <property type="match status" value="1"/>
</dbReference>
<evidence type="ECO:0000256" key="5">
    <source>
        <dbReference type="HAMAP-Rule" id="MF_01326"/>
    </source>
</evidence>
<dbReference type="EMBL" id="PEZP01000039">
    <property type="protein sequence ID" value="PIT97954.1"/>
    <property type="molecule type" value="Genomic_DNA"/>
</dbReference>
<comment type="similarity">
    <text evidence="1 5 6">Belongs to the universal ribosomal protein uL24 family.</text>
</comment>
<comment type="subunit">
    <text evidence="5">Part of the 50S ribosomal subunit.</text>
</comment>
<dbReference type="CDD" id="cd06089">
    <property type="entry name" value="KOW_RPL26"/>
    <property type="match status" value="1"/>
</dbReference>
<keyword evidence="2 5" id="KW-0689">Ribosomal protein</keyword>
<accession>A0A2M6WYV9</accession>
<sequence>MKGTRRSTGRQTHTPKLRIRTGDTVAVISGKDRGKTGPVLAAMPHKGRVLVEGVHVVQKHIRPRRAGEKGQRVSVAAPLPVSNVQLVCPACKKRTRVAIDRTDGERRRMCKKCAAIV</sequence>
<evidence type="ECO:0000259" key="7">
    <source>
        <dbReference type="SMART" id="SM00739"/>
    </source>
</evidence>
<dbReference type="GO" id="GO:0006412">
    <property type="term" value="P:translation"/>
    <property type="evidence" value="ECO:0007669"/>
    <property type="project" value="UniProtKB-UniRule"/>
</dbReference>
<keyword evidence="5" id="KW-0699">rRNA-binding</keyword>
<keyword evidence="3 5" id="KW-0687">Ribonucleoprotein</keyword>
<comment type="caution">
    <text evidence="8">The sequence shown here is derived from an EMBL/GenBank/DDBJ whole genome shotgun (WGS) entry which is preliminary data.</text>
</comment>
<dbReference type="InterPro" id="IPR041988">
    <property type="entry name" value="Ribosomal_uL24_KOW"/>
</dbReference>
<dbReference type="InterPro" id="IPR005825">
    <property type="entry name" value="Ribosomal_uL24_CS"/>
</dbReference>
<evidence type="ECO:0000313" key="9">
    <source>
        <dbReference type="Proteomes" id="UP000230731"/>
    </source>
</evidence>
<protein>
    <recommendedName>
        <fullName evidence="4 5">Large ribosomal subunit protein uL24</fullName>
    </recommendedName>
</protein>
<dbReference type="GO" id="GO:0003735">
    <property type="term" value="F:structural constituent of ribosome"/>
    <property type="evidence" value="ECO:0007669"/>
    <property type="project" value="InterPro"/>
</dbReference>
<organism evidence="8 9">
    <name type="scientific">Candidatus Andersenbacteria bacterium CG10_big_fil_rev_8_21_14_0_10_54_11</name>
    <dbReference type="NCBI Taxonomy" id="1974485"/>
    <lineage>
        <taxon>Bacteria</taxon>
        <taxon>Candidatus Anderseniibacteriota</taxon>
    </lineage>
</organism>
<gene>
    <name evidence="5" type="primary">rplX</name>
    <name evidence="8" type="ORF">COT71_03365</name>
</gene>
<comment type="function">
    <text evidence="5">One of the proteins that surrounds the polypeptide exit tunnel on the outside of the subunit.</text>
</comment>
<feature type="domain" description="KOW" evidence="7">
    <location>
        <begin position="18"/>
        <end position="45"/>
    </location>
</feature>
<dbReference type="SMART" id="SM00739">
    <property type="entry name" value="KOW"/>
    <property type="match status" value="1"/>
</dbReference>
<dbReference type="GO" id="GO:0005840">
    <property type="term" value="C:ribosome"/>
    <property type="evidence" value="ECO:0007669"/>
    <property type="project" value="UniProtKB-KW"/>
</dbReference>
<keyword evidence="5" id="KW-0694">RNA-binding</keyword>
<dbReference type="PANTHER" id="PTHR12903">
    <property type="entry name" value="MITOCHONDRIAL RIBOSOMAL PROTEIN L24"/>
    <property type="match status" value="1"/>
</dbReference>
<dbReference type="Pfam" id="PF17136">
    <property type="entry name" value="ribosomal_L24"/>
    <property type="match status" value="1"/>
</dbReference>
<dbReference type="GO" id="GO:1990904">
    <property type="term" value="C:ribonucleoprotein complex"/>
    <property type="evidence" value="ECO:0007669"/>
    <property type="project" value="UniProtKB-KW"/>
</dbReference>
<evidence type="ECO:0000256" key="3">
    <source>
        <dbReference type="ARBA" id="ARBA00023274"/>
    </source>
</evidence>
<reference evidence="9" key="1">
    <citation type="submission" date="2017-09" db="EMBL/GenBank/DDBJ databases">
        <title>Depth-based differentiation of microbial function through sediment-hosted aquifers and enrichment of novel symbionts in the deep terrestrial subsurface.</title>
        <authorList>
            <person name="Probst A.J."/>
            <person name="Ladd B."/>
            <person name="Jarett J.K."/>
            <person name="Geller-Mcgrath D.E."/>
            <person name="Sieber C.M.K."/>
            <person name="Emerson J.B."/>
            <person name="Anantharaman K."/>
            <person name="Thomas B.C."/>
            <person name="Malmstrom R."/>
            <person name="Stieglmeier M."/>
            <person name="Klingl A."/>
            <person name="Woyke T."/>
            <person name="Ryan C.M."/>
            <person name="Banfield J.F."/>
        </authorList>
    </citation>
    <scope>NUCLEOTIDE SEQUENCE [LARGE SCALE GENOMIC DNA]</scope>
</reference>
<dbReference type="InterPro" id="IPR005824">
    <property type="entry name" value="KOW"/>
</dbReference>
<dbReference type="GO" id="GO:0019843">
    <property type="term" value="F:rRNA binding"/>
    <property type="evidence" value="ECO:0007669"/>
    <property type="project" value="UniProtKB-UniRule"/>
</dbReference>
<dbReference type="Proteomes" id="UP000230731">
    <property type="component" value="Unassembled WGS sequence"/>
</dbReference>
<dbReference type="InterPro" id="IPR057264">
    <property type="entry name" value="Ribosomal_uL24_C"/>
</dbReference>
<comment type="function">
    <text evidence="5">One of two assembly initiator proteins, it binds directly to the 5'-end of the 23S rRNA, where it nucleates assembly of the 50S subunit.</text>
</comment>
<dbReference type="AlphaFoldDB" id="A0A2M6WYV9"/>
<dbReference type="InterPro" id="IPR003256">
    <property type="entry name" value="Ribosomal_uL24"/>
</dbReference>
<dbReference type="InterPro" id="IPR008991">
    <property type="entry name" value="Translation_prot_SH3-like_sf"/>
</dbReference>
<name>A0A2M6WYV9_9BACT</name>
<dbReference type="Gene3D" id="2.30.30.30">
    <property type="match status" value="1"/>
</dbReference>
<dbReference type="SUPFAM" id="SSF50104">
    <property type="entry name" value="Translation proteins SH3-like domain"/>
    <property type="match status" value="1"/>
</dbReference>
<evidence type="ECO:0000256" key="4">
    <source>
        <dbReference type="ARBA" id="ARBA00035206"/>
    </source>
</evidence>
<proteinExistence type="inferred from homology"/>
<dbReference type="HAMAP" id="MF_01326_B">
    <property type="entry name" value="Ribosomal_uL24_B"/>
    <property type="match status" value="1"/>
</dbReference>
<dbReference type="InterPro" id="IPR014722">
    <property type="entry name" value="Rib_uL2_dom2"/>
</dbReference>